<evidence type="ECO:0000313" key="9">
    <source>
        <dbReference type="Proteomes" id="UP000642973"/>
    </source>
</evidence>
<keyword evidence="5" id="KW-0378">Hydrolase</keyword>
<evidence type="ECO:0000256" key="5">
    <source>
        <dbReference type="ARBA" id="ARBA00022801"/>
    </source>
</evidence>
<dbReference type="GO" id="GO:0004519">
    <property type="term" value="F:endonuclease activity"/>
    <property type="evidence" value="ECO:0007669"/>
    <property type="project" value="UniProtKB-KW"/>
</dbReference>
<gene>
    <name evidence="8" type="primary">Ervk7_1</name>
    <name evidence="8" type="ORF">CALVIR_R14682</name>
</gene>
<sequence length="99" mass="11504">LQQLMWSINWVRPCLGFTTEQLTSFFSLMKGDPDLHSRRVLTLEAEWVLSDIEAVISIRWVYRIELDVAVTLFVILCGLHPTGIIGQWNIEREDPLHIL</sequence>
<protein>
    <submittedName>
        <fullName evidence="8">POK7 protein</fullName>
    </submittedName>
</protein>
<name>A0A851CSW2_CALVR</name>
<proteinExistence type="predicted"/>
<evidence type="ECO:0000313" key="8">
    <source>
        <dbReference type="EMBL" id="NWI60275.1"/>
    </source>
</evidence>
<dbReference type="GO" id="GO:0003964">
    <property type="term" value="F:RNA-directed DNA polymerase activity"/>
    <property type="evidence" value="ECO:0007669"/>
    <property type="project" value="UniProtKB-KW"/>
</dbReference>
<dbReference type="Proteomes" id="UP000642973">
    <property type="component" value="Unassembled WGS sequence"/>
</dbReference>
<dbReference type="InterPro" id="IPR043128">
    <property type="entry name" value="Rev_trsase/Diguanyl_cyclase"/>
</dbReference>
<feature type="non-terminal residue" evidence="8">
    <location>
        <position position="1"/>
    </location>
</feature>
<evidence type="ECO:0000256" key="4">
    <source>
        <dbReference type="ARBA" id="ARBA00022759"/>
    </source>
</evidence>
<evidence type="ECO:0000256" key="3">
    <source>
        <dbReference type="ARBA" id="ARBA00022722"/>
    </source>
</evidence>
<keyword evidence="4" id="KW-0255">Endonuclease</keyword>
<dbReference type="EMBL" id="WEIV01027194">
    <property type="protein sequence ID" value="NWI60275.1"/>
    <property type="molecule type" value="Genomic_DNA"/>
</dbReference>
<dbReference type="PANTHER" id="PTHR41694:SF3">
    <property type="entry name" value="RNA-DIRECTED DNA POLYMERASE-RELATED"/>
    <property type="match status" value="1"/>
</dbReference>
<dbReference type="InterPro" id="IPR010661">
    <property type="entry name" value="RVT_thumb"/>
</dbReference>
<organism evidence="8 9">
    <name type="scientific">Calyptomena viridis</name>
    <name type="common">Lesser green broadbill</name>
    <dbReference type="NCBI Taxonomy" id="135972"/>
    <lineage>
        <taxon>Eukaryota</taxon>
        <taxon>Metazoa</taxon>
        <taxon>Chordata</taxon>
        <taxon>Craniata</taxon>
        <taxon>Vertebrata</taxon>
        <taxon>Euteleostomi</taxon>
        <taxon>Archelosauria</taxon>
        <taxon>Archosauria</taxon>
        <taxon>Dinosauria</taxon>
        <taxon>Saurischia</taxon>
        <taxon>Theropoda</taxon>
        <taxon>Coelurosauria</taxon>
        <taxon>Aves</taxon>
        <taxon>Neognathae</taxon>
        <taxon>Neoaves</taxon>
        <taxon>Telluraves</taxon>
        <taxon>Australaves</taxon>
        <taxon>Passeriformes</taxon>
        <taxon>Eurylaimidae</taxon>
        <taxon>Calyptomena</taxon>
    </lineage>
</organism>
<keyword evidence="1" id="KW-0808">Transferase</keyword>
<evidence type="ECO:0000256" key="6">
    <source>
        <dbReference type="ARBA" id="ARBA00022918"/>
    </source>
</evidence>
<feature type="domain" description="Reverse transcriptase thumb" evidence="7">
    <location>
        <begin position="2"/>
        <end position="47"/>
    </location>
</feature>
<evidence type="ECO:0000256" key="1">
    <source>
        <dbReference type="ARBA" id="ARBA00022679"/>
    </source>
</evidence>
<dbReference type="Gene3D" id="3.30.70.270">
    <property type="match status" value="1"/>
</dbReference>
<feature type="non-terminal residue" evidence="8">
    <location>
        <position position="99"/>
    </location>
</feature>
<keyword evidence="2" id="KW-0548">Nucleotidyltransferase</keyword>
<evidence type="ECO:0000259" key="7">
    <source>
        <dbReference type="Pfam" id="PF06817"/>
    </source>
</evidence>
<keyword evidence="3" id="KW-0540">Nuclease</keyword>
<reference evidence="8" key="1">
    <citation type="submission" date="2019-10" db="EMBL/GenBank/DDBJ databases">
        <title>Bird 10,000 Genomes (B10K) Project - Family phase.</title>
        <authorList>
            <person name="Zhang G."/>
        </authorList>
    </citation>
    <scope>NUCLEOTIDE SEQUENCE</scope>
    <source>
        <strain evidence="8">B10K-DU-002-55</strain>
        <tissue evidence="8">Muscle</tissue>
    </source>
</reference>
<dbReference type="Pfam" id="PF06817">
    <property type="entry name" value="RVT_thumb"/>
    <property type="match status" value="1"/>
</dbReference>
<evidence type="ECO:0000256" key="2">
    <source>
        <dbReference type="ARBA" id="ARBA00022695"/>
    </source>
</evidence>
<keyword evidence="9" id="KW-1185">Reference proteome</keyword>
<comment type="caution">
    <text evidence="8">The sequence shown here is derived from an EMBL/GenBank/DDBJ whole genome shotgun (WGS) entry which is preliminary data.</text>
</comment>
<dbReference type="PANTHER" id="PTHR41694">
    <property type="entry name" value="ENDOGENOUS RETROVIRUS GROUP K MEMBER POL PROTEIN"/>
    <property type="match status" value="1"/>
</dbReference>
<dbReference type="GO" id="GO:0035613">
    <property type="term" value="F:RNA stem-loop binding"/>
    <property type="evidence" value="ECO:0007669"/>
    <property type="project" value="TreeGrafter"/>
</dbReference>
<dbReference type="AlphaFoldDB" id="A0A851CSW2"/>
<accession>A0A851CSW2</accession>
<keyword evidence="6" id="KW-0695">RNA-directed DNA polymerase</keyword>
<dbReference type="GO" id="GO:0016787">
    <property type="term" value="F:hydrolase activity"/>
    <property type="evidence" value="ECO:0007669"/>
    <property type="project" value="UniProtKB-KW"/>
</dbReference>